<organism evidence="2 3">
    <name type="scientific">Clunio marinus</name>
    <dbReference type="NCBI Taxonomy" id="568069"/>
    <lineage>
        <taxon>Eukaryota</taxon>
        <taxon>Metazoa</taxon>
        <taxon>Ecdysozoa</taxon>
        <taxon>Arthropoda</taxon>
        <taxon>Hexapoda</taxon>
        <taxon>Insecta</taxon>
        <taxon>Pterygota</taxon>
        <taxon>Neoptera</taxon>
        <taxon>Endopterygota</taxon>
        <taxon>Diptera</taxon>
        <taxon>Nematocera</taxon>
        <taxon>Chironomoidea</taxon>
        <taxon>Chironomidae</taxon>
        <taxon>Clunio</taxon>
    </lineage>
</organism>
<keyword evidence="1" id="KW-0812">Transmembrane</keyword>
<dbReference type="Proteomes" id="UP000183832">
    <property type="component" value="Unassembled WGS sequence"/>
</dbReference>
<gene>
    <name evidence="2" type="ORF">CLUMA_CG003917</name>
</gene>
<evidence type="ECO:0000313" key="2">
    <source>
        <dbReference type="EMBL" id="CRK90203.1"/>
    </source>
</evidence>
<dbReference type="EMBL" id="CVRI01000017">
    <property type="protein sequence ID" value="CRK90203.1"/>
    <property type="molecule type" value="Genomic_DNA"/>
</dbReference>
<proteinExistence type="predicted"/>
<keyword evidence="1" id="KW-0472">Membrane</keyword>
<feature type="transmembrane region" description="Helical" evidence="1">
    <location>
        <begin position="31"/>
        <end position="48"/>
    </location>
</feature>
<evidence type="ECO:0000256" key="1">
    <source>
        <dbReference type="SAM" id="Phobius"/>
    </source>
</evidence>
<protein>
    <submittedName>
        <fullName evidence="2">CLUMA_CG003917, isoform A</fullName>
    </submittedName>
</protein>
<keyword evidence="3" id="KW-1185">Reference proteome</keyword>
<accession>A0A1J1HQF4</accession>
<feature type="transmembrane region" description="Helical" evidence="1">
    <location>
        <begin position="7"/>
        <end position="25"/>
    </location>
</feature>
<dbReference type="AlphaFoldDB" id="A0A1J1HQF4"/>
<sequence>MNSNVGFPCYLFQASFIASLSLWLFSWCCQLWSNDTIIPMLVLMVSVLKKTCMKIWENVCRNQCLA</sequence>
<keyword evidence="1" id="KW-1133">Transmembrane helix</keyword>
<evidence type="ECO:0000313" key="3">
    <source>
        <dbReference type="Proteomes" id="UP000183832"/>
    </source>
</evidence>
<reference evidence="2 3" key="1">
    <citation type="submission" date="2015-04" db="EMBL/GenBank/DDBJ databases">
        <authorList>
            <person name="Syromyatnikov M.Y."/>
            <person name="Popov V.N."/>
        </authorList>
    </citation>
    <scope>NUCLEOTIDE SEQUENCE [LARGE SCALE GENOMIC DNA]</scope>
</reference>
<name>A0A1J1HQF4_9DIPT</name>